<evidence type="ECO:0000259" key="7">
    <source>
        <dbReference type="Pfam" id="PF01425"/>
    </source>
</evidence>
<dbReference type="RefSeq" id="XP_058311918.1">
    <property type="nucleotide sequence ID" value="XM_058449574.1"/>
</dbReference>
<dbReference type="InterPro" id="IPR023631">
    <property type="entry name" value="Amidase_dom"/>
</dbReference>
<feature type="binding site" evidence="6">
    <location>
        <position position="217"/>
    </location>
    <ligand>
        <name>substrate</name>
    </ligand>
</feature>
<comment type="similarity">
    <text evidence="2">Belongs to the amidase family.</text>
</comment>
<feature type="active site" description="Acyl-ester intermediate" evidence="5">
    <location>
        <position position="241"/>
    </location>
</feature>
<feature type="binding site" evidence="6">
    <location>
        <position position="191"/>
    </location>
    <ligand>
        <name>substrate</name>
    </ligand>
</feature>
<comment type="catalytic activity">
    <reaction evidence="1">
        <text>a monocarboxylic acid amide + H2O = a monocarboxylate + NH4(+)</text>
        <dbReference type="Rhea" id="RHEA:12020"/>
        <dbReference type="ChEBI" id="CHEBI:15377"/>
        <dbReference type="ChEBI" id="CHEBI:28938"/>
        <dbReference type="ChEBI" id="CHEBI:35757"/>
        <dbReference type="ChEBI" id="CHEBI:83628"/>
        <dbReference type="EC" id="3.5.1.4"/>
    </reaction>
</comment>
<dbReference type="PANTHER" id="PTHR46072:SF7">
    <property type="entry name" value="AMIDASE"/>
    <property type="match status" value="1"/>
</dbReference>
<dbReference type="InterPro" id="IPR036928">
    <property type="entry name" value="AS_sf"/>
</dbReference>
<dbReference type="OrthoDB" id="6428749at2759"/>
<keyword evidence="9" id="KW-1185">Reference proteome</keyword>
<reference evidence="8" key="1">
    <citation type="submission" date="2022-12" db="EMBL/GenBank/DDBJ databases">
        <authorList>
            <person name="Petersen C."/>
        </authorList>
    </citation>
    <scope>NUCLEOTIDE SEQUENCE</scope>
    <source>
        <strain evidence="8">IBT 15544</strain>
    </source>
</reference>
<dbReference type="PIRSF" id="PIRSF001221">
    <property type="entry name" value="Amidase_fungi"/>
    <property type="match status" value="1"/>
</dbReference>
<keyword evidence="4" id="KW-0378">Hydrolase</keyword>
<evidence type="ECO:0000256" key="2">
    <source>
        <dbReference type="ARBA" id="ARBA00009199"/>
    </source>
</evidence>
<dbReference type="InterPro" id="IPR020556">
    <property type="entry name" value="Amidase_CS"/>
</dbReference>
<reference evidence="8" key="2">
    <citation type="journal article" date="2023" name="IMA Fungus">
        <title>Comparative genomic study of the Penicillium genus elucidates a diverse pangenome and 15 lateral gene transfer events.</title>
        <authorList>
            <person name="Petersen C."/>
            <person name="Sorensen T."/>
            <person name="Nielsen M.R."/>
            <person name="Sondergaard T.E."/>
            <person name="Sorensen J.L."/>
            <person name="Fitzpatrick D.A."/>
            <person name="Frisvad J.C."/>
            <person name="Nielsen K.L."/>
        </authorList>
    </citation>
    <scope>NUCLEOTIDE SEQUENCE</scope>
    <source>
        <strain evidence="8">IBT 15544</strain>
    </source>
</reference>
<dbReference type="Gene3D" id="3.90.1300.10">
    <property type="entry name" value="Amidase signature (AS) domain"/>
    <property type="match status" value="1"/>
</dbReference>
<feature type="binding site" evidence="6">
    <location>
        <begin position="238"/>
        <end position="241"/>
    </location>
    <ligand>
        <name>substrate</name>
    </ligand>
</feature>
<gene>
    <name evidence="8" type="ORF">N7498_002512</name>
</gene>
<evidence type="ECO:0000256" key="1">
    <source>
        <dbReference type="ARBA" id="ARBA00001311"/>
    </source>
</evidence>
<dbReference type="SUPFAM" id="SSF75304">
    <property type="entry name" value="Amidase signature (AS) enzymes"/>
    <property type="match status" value="1"/>
</dbReference>
<dbReference type="EMBL" id="JAPQKR010000005">
    <property type="protein sequence ID" value="KAJ5216105.1"/>
    <property type="molecule type" value="Genomic_DNA"/>
</dbReference>
<dbReference type="PANTHER" id="PTHR46072">
    <property type="entry name" value="AMIDASE-RELATED-RELATED"/>
    <property type="match status" value="1"/>
</dbReference>
<dbReference type="PROSITE" id="PS00571">
    <property type="entry name" value="AMIDASES"/>
    <property type="match status" value="1"/>
</dbReference>
<evidence type="ECO:0000256" key="6">
    <source>
        <dbReference type="PIRSR" id="PIRSR001221-2"/>
    </source>
</evidence>
<feature type="active site" description="Charge relay system" evidence="5">
    <location>
        <position position="133"/>
    </location>
</feature>
<evidence type="ECO:0000256" key="5">
    <source>
        <dbReference type="PIRSR" id="PIRSR001221-1"/>
    </source>
</evidence>
<dbReference type="GeneID" id="83176875"/>
<feature type="active site" description="Charge relay system" evidence="5">
    <location>
        <position position="217"/>
    </location>
</feature>
<dbReference type="GO" id="GO:0004040">
    <property type="term" value="F:amidase activity"/>
    <property type="evidence" value="ECO:0007669"/>
    <property type="project" value="UniProtKB-EC"/>
</dbReference>
<evidence type="ECO:0000256" key="3">
    <source>
        <dbReference type="ARBA" id="ARBA00012922"/>
    </source>
</evidence>
<organism evidence="8 9">
    <name type="scientific">Penicillium cinerascens</name>
    <dbReference type="NCBI Taxonomy" id="70096"/>
    <lineage>
        <taxon>Eukaryota</taxon>
        <taxon>Fungi</taxon>
        <taxon>Dikarya</taxon>
        <taxon>Ascomycota</taxon>
        <taxon>Pezizomycotina</taxon>
        <taxon>Eurotiomycetes</taxon>
        <taxon>Eurotiomycetidae</taxon>
        <taxon>Eurotiales</taxon>
        <taxon>Aspergillaceae</taxon>
        <taxon>Penicillium</taxon>
    </lineage>
</organism>
<evidence type="ECO:0000313" key="9">
    <source>
        <dbReference type="Proteomes" id="UP001150904"/>
    </source>
</evidence>
<dbReference type="EC" id="3.5.1.4" evidence="3"/>
<evidence type="ECO:0000256" key="4">
    <source>
        <dbReference type="ARBA" id="ARBA00022801"/>
    </source>
</evidence>
<comment type="caution">
    <text evidence="8">The sequence shown here is derived from an EMBL/GenBank/DDBJ whole genome shotgun (WGS) entry which is preliminary data.</text>
</comment>
<accession>A0A9W9NA47</accession>
<dbReference type="Proteomes" id="UP001150904">
    <property type="component" value="Unassembled WGS sequence"/>
</dbReference>
<dbReference type="Pfam" id="PF01425">
    <property type="entry name" value="Amidase"/>
    <property type="match status" value="1"/>
</dbReference>
<protein>
    <recommendedName>
        <fullName evidence="3">amidase</fullName>
        <ecNumber evidence="3">3.5.1.4</ecNumber>
    </recommendedName>
</protein>
<name>A0A9W9NA47_9EURO</name>
<feature type="domain" description="Amidase" evidence="7">
    <location>
        <begin position="77"/>
        <end position="554"/>
    </location>
</feature>
<proteinExistence type="inferred from homology"/>
<dbReference type="AlphaFoldDB" id="A0A9W9NA47"/>
<evidence type="ECO:0000313" key="8">
    <source>
        <dbReference type="EMBL" id="KAJ5216105.1"/>
    </source>
</evidence>
<sequence>MIHSTWRVQGEAKRQSILNAIPDKWRLKEPVPTLTEQRDVTGAYIQQFLSEREVEITESDAVDIVAETTAGRWSAVEVTEAFCHRAALSHQLVSCLHEIFFDAAIEDAKKLDAYFAEHNAPVGPLHGLPVSLKDQFHVKGVETTMGYVGWIGTFQGQREDPRRATKESELVRELRNLGAVLYCKTSVPTTLMAGETVNNIIGYTWNPKNRLLSCGGSSGGEGALLALRGSPAGFGTDIGGSVRIPAGFNFLYGLRPSSGRIPYESAANSADGQSTILSVIGPLAPTARSLTLLFKAVLTQEPWLHDPLALELPWRNAIVEETRSLIEQAKGGSSSLAFGLMPYNGVARIHPPIAHGLKLVEQTLKRLGHKVIPWNPPSHERAHEIAAKTFDMDGGADFRHHFSLSGETQAPQVIVQENGTQLTASEIAALNVAKREYQKEYMDYWNSTALSTGTGRPVDGFFCPLAPHAAVIPEQYKHVGYTSFVNVLDYSSVSIPVTFADKTVDVEKDSGLSEEYIDWDYFVANPDIDDADTYHGAPVGVQLVGRRLQEEKMLTLAEYIGEEIVRDVGRP</sequence>